<comment type="caution">
    <text evidence="2">The sequence shown here is derived from an EMBL/GenBank/DDBJ whole genome shotgun (WGS) entry which is preliminary data.</text>
</comment>
<gene>
    <name evidence="2" type="ORF">AM587_10004703</name>
</gene>
<dbReference type="Proteomes" id="UP000052943">
    <property type="component" value="Unassembled WGS sequence"/>
</dbReference>
<keyword evidence="1" id="KW-0175">Coiled coil</keyword>
<organism evidence="2 3">
    <name type="scientific">Phytophthora nicotianae</name>
    <name type="common">Potato buckeye rot agent</name>
    <name type="synonym">Phytophthora parasitica</name>
    <dbReference type="NCBI Taxonomy" id="4792"/>
    <lineage>
        <taxon>Eukaryota</taxon>
        <taxon>Sar</taxon>
        <taxon>Stramenopiles</taxon>
        <taxon>Oomycota</taxon>
        <taxon>Peronosporomycetes</taxon>
        <taxon>Peronosporales</taxon>
        <taxon>Peronosporaceae</taxon>
        <taxon>Phytophthora</taxon>
    </lineage>
</organism>
<evidence type="ECO:0000313" key="3">
    <source>
        <dbReference type="Proteomes" id="UP000052943"/>
    </source>
</evidence>
<sequence length="426" mass="48856">MTDSITVDDAFINELVTFLDSDTLVLSGIERSIESNQVALDSGYSFDVLIASDPRFDSASGSCCSNGNENDAAVKTILREKETKRRRIYRQKLKDERDTLQAQVVGLTLALDKLKQAARDRKVMQEKAEQLMYGDKCYAGKWKTLAVWEWESLCQAQDEQKRLQAAITTHTKLVKDLQKVIYKRITKTDHESPILSQIPTMEPPDGVIYDAYIQELDLNYTQIDAVYRSLDINSMAQDITNLVKMNPADGCMNELLHVNKRVLPFAFLSTCQMFWNLAGLAHRQLDRVSYGDMEEPENTIAFKFRISTMMDTGAIVSMRKRFVARRYFKSDRFVYIWKIFVEGEGVFKGLHSEESGWCRLQPSASQVSTSLEMLVRRSPMYYRRAERKQTAKHFEDILRGSVNEDQQIFMHGLEKLKVDNGGAFCC</sequence>
<protein>
    <submittedName>
        <fullName evidence="2">Uncharacterized protein</fullName>
    </submittedName>
</protein>
<evidence type="ECO:0000256" key="1">
    <source>
        <dbReference type="SAM" id="Coils"/>
    </source>
</evidence>
<accession>A0A0W8CDL8</accession>
<dbReference type="EMBL" id="LNFO01003815">
    <property type="protein sequence ID" value="KUF82170.1"/>
    <property type="molecule type" value="Genomic_DNA"/>
</dbReference>
<dbReference type="AlphaFoldDB" id="A0A0W8CDL8"/>
<name>A0A0W8CDL8_PHYNI</name>
<proteinExistence type="predicted"/>
<evidence type="ECO:0000313" key="2">
    <source>
        <dbReference type="EMBL" id="KUF82170.1"/>
    </source>
</evidence>
<feature type="coiled-coil region" evidence="1">
    <location>
        <begin position="90"/>
        <end position="117"/>
    </location>
</feature>
<dbReference type="OrthoDB" id="127775at2759"/>
<reference evidence="2 3" key="1">
    <citation type="submission" date="2015-11" db="EMBL/GenBank/DDBJ databases">
        <title>Genomes and virulence difference between two physiological races of Phytophthora nicotianae.</title>
        <authorList>
            <person name="Liu H."/>
            <person name="Ma X."/>
            <person name="Yu H."/>
            <person name="Fang D."/>
            <person name="Li Y."/>
            <person name="Wang X."/>
            <person name="Wang W."/>
            <person name="Dong Y."/>
            <person name="Xiao B."/>
        </authorList>
    </citation>
    <scope>NUCLEOTIDE SEQUENCE [LARGE SCALE GENOMIC DNA]</scope>
    <source>
        <strain evidence="3">race 0</strain>
    </source>
</reference>